<keyword evidence="1" id="KW-0812">Transmembrane</keyword>
<dbReference type="AlphaFoldDB" id="A0A645DW70"/>
<gene>
    <name evidence="3" type="ORF">SDC9_140906</name>
</gene>
<proteinExistence type="predicted"/>
<comment type="caution">
    <text evidence="3">The sequence shown here is derived from an EMBL/GenBank/DDBJ whole genome shotgun (WGS) entry which is preliminary data.</text>
</comment>
<feature type="transmembrane region" description="Helical" evidence="1">
    <location>
        <begin position="99"/>
        <end position="117"/>
    </location>
</feature>
<organism evidence="3">
    <name type="scientific">bioreactor metagenome</name>
    <dbReference type="NCBI Taxonomy" id="1076179"/>
    <lineage>
        <taxon>unclassified sequences</taxon>
        <taxon>metagenomes</taxon>
        <taxon>ecological metagenomes</taxon>
    </lineage>
</organism>
<reference evidence="3" key="1">
    <citation type="submission" date="2019-08" db="EMBL/GenBank/DDBJ databases">
        <authorList>
            <person name="Kucharzyk K."/>
            <person name="Murdoch R.W."/>
            <person name="Higgins S."/>
            <person name="Loffler F."/>
        </authorList>
    </citation>
    <scope>NUCLEOTIDE SEQUENCE</scope>
</reference>
<name>A0A645DW70_9ZZZZ</name>
<dbReference type="InterPro" id="IPR057436">
    <property type="entry name" value="5TMH_Lnb"/>
</dbReference>
<feature type="domain" description="Lnb-like transmembrane" evidence="2">
    <location>
        <begin position="45"/>
        <end position="168"/>
    </location>
</feature>
<evidence type="ECO:0000256" key="1">
    <source>
        <dbReference type="SAM" id="Phobius"/>
    </source>
</evidence>
<keyword evidence="1" id="KW-1133">Transmembrane helix</keyword>
<feature type="transmembrane region" description="Helical" evidence="1">
    <location>
        <begin position="152"/>
        <end position="172"/>
    </location>
</feature>
<evidence type="ECO:0000313" key="3">
    <source>
        <dbReference type="EMBL" id="MPM93764.1"/>
    </source>
</evidence>
<keyword evidence="1" id="KW-0472">Membrane</keyword>
<protein>
    <recommendedName>
        <fullName evidence="2">Lnb-like transmembrane domain-containing protein</fullName>
    </recommendedName>
</protein>
<dbReference type="Pfam" id="PF25221">
    <property type="entry name" value="5TMH_Lnb"/>
    <property type="match status" value="1"/>
</dbReference>
<feature type="transmembrane region" description="Helical" evidence="1">
    <location>
        <begin position="75"/>
        <end position="93"/>
    </location>
</feature>
<dbReference type="EMBL" id="VSSQ01040499">
    <property type="protein sequence ID" value="MPM93764.1"/>
    <property type="molecule type" value="Genomic_DNA"/>
</dbReference>
<feature type="transmembrane region" description="Helical" evidence="1">
    <location>
        <begin position="40"/>
        <end position="63"/>
    </location>
</feature>
<feature type="transmembrane region" description="Helical" evidence="1">
    <location>
        <begin position="129"/>
        <end position="146"/>
    </location>
</feature>
<sequence length="189" mass="20909">MFLTQNLFRGIRSMDNGGKPMVEKEHVLYDSATESKKSSFAAVVVSPLFVLSLLLVGVLAGFFAKRFGKAFSNGYLVVISLLGVVLGGIILITEHRELYMNYNLLWCNPLFGLVAIASFKGWKKTERMLSALSLVLLSILQLIWALDVQYAHPGFVVIVLTLALIFLSRIFARPAPKEPAQKQMSSGSR</sequence>
<evidence type="ECO:0000259" key="2">
    <source>
        <dbReference type="Pfam" id="PF25221"/>
    </source>
</evidence>
<accession>A0A645DW70</accession>